<protein>
    <submittedName>
        <fullName evidence="1">Uncharacterized protein</fullName>
    </submittedName>
</protein>
<evidence type="ECO:0000313" key="2">
    <source>
        <dbReference type="Proteomes" id="UP000054481"/>
    </source>
</evidence>
<accession>A0A0F8A0F2</accession>
<name>A0A0F8A0F2_9HYPO</name>
<gene>
    <name evidence="1" type="ORF">HIM_12119</name>
</gene>
<organism evidence="1 2">
    <name type="scientific">Hirsutella minnesotensis 3608</name>
    <dbReference type="NCBI Taxonomy" id="1043627"/>
    <lineage>
        <taxon>Eukaryota</taxon>
        <taxon>Fungi</taxon>
        <taxon>Dikarya</taxon>
        <taxon>Ascomycota</taxon>
        <taxon>Pezizomycotina</taxon>
        <taxon>Sordariomycetes</taxon>
        <taxon>Hypocreomycetidae</taxon>
        <taxon>Hypocreales</taxon>
        <taxon>Ophiocordycipitaceae</taxon>
        <taxon>Hirsutella</taxon>
    </lineage>
</organism>
<sequence>MNAERQRPQPDFPLAAESLRSVAEQLERCGNLPAVDGGAHLVDRMDRMEALLREIRGMLHGMSRRMDASDANAVVRIENSAARSRDARLVPLLSSTNGEPAVGCPATVAEALAFQTRDANRLLTDLGLSTQGGLEEKRKRILFAMGVRGIDF</sequence>
<keyword evidence="2" id="KW-1185">Reference proteome</keyword>
<reference evidence="1 2" key="1">
    <citation type="journal article" date="2014" name="Genome Biol. Evol.">
        <title>Comparative genomics and transcriptomics analyses reveal divergent lifestyle features of nematode endoparasitic fungus Hirsutella minnesotensis.</title>
        <authorList>
            <person name="Lai Y."/>
            <person name="Liu K."/>
            <person name="Zhang X."/>
            <person name="Zhang X."/>
            <person name="Li K."/>
            <person name="Wang N."/>
            <person name="Shu C."/>
            <person name="Wu Y."/>
            <person name="Wang C."/>
            <person name="Bushley K.E."/>
            <person name="Xiang M."/>
            <person name="Liu X."/>
        </authorList>
    </citation>
    <scope>NUCLEOTIDE SEQUENCE [LARGE SCALE GENOMIC DNA]</scope>
    <source>
        <strain evidence="1 2">3608</strain>
    </source>
</reference>
<dbReference type="AlphaFoldDB" id="A0A0F8A0F2"/>
<dbReference type="Proteomes" id="UP000054481">
    <property type="component" value="Unassembled WGS sequence"/>
</dbReference>
<proteinExistence type="predicted"/>
<dbReference type="OrthoDB" id="5413892at2759"/>
<dbReference type="EMBL" id="KQ030881">
    <property type="protein sequence ID" value="KJZ68489.1"/>
    <property type="molecule type" value="Genomic_DNA"/>
</dbReference>
<evidence type="ECO:0000313" key="1">
    <source>
        <dbReference type="EMBL" id="KJZ68489.1"/>
    </source>
</evidence>